<feature type="active site" description="Acyl-ester intermediate" evidence="3">
    <location>
        <position position="184"/>
    </location>
</feature>
<organism evidence="6 9">
    <name type="scientific">Saccharopolyspora kobensis</name>
    <dbReference type="NCBI Taxonomy" id="146035"/>
    <lineage>
        <taxon>Bacteria</taxon>
        <taxon>Bacillati</taxon>
        <taxon>Actinomycetota</taxon>
        <taxon>Actinomycetes</taxon>
        <taxon>Pseudonocardiales</taxon>
        <taxon>Pseudonocardiaceae</taxon>
        <taxon>Saccharopolyspora</taxon>
    </lineage>
</organism>
<dbReference type="ESTHER" id="sachi-a0a1h6ei06">
    <property type="family name" value="Carb_B_Bacteria"/>
</dbReference>
<dbReference type="GO" id="GO:0004104">
    <property type="term" value="F:cholinesterase activity"/>
    <property type="evidence" value="ECO:0007669"/>
    <property type="project" value="InterPro"/>
</dbReference>
<evidence type="ECO:0000313" key="9">
    <source>
        <dbReference type="Proteomes" id="UP000236729"/>
    </source>
</evidence>
<dbReference type="InterPro" id="IPR050309">
    <property type="entry name" value="Type-B_Carboxylest/Lipase"/>
</dbReference>
<gene>
    <name evidence="6" type="ORF">SAMN02982929_06758</name>
    <name evidence="7" type="ORF">SAMN05216506_1011695</name>
</gene>
<evidence type="ECO:0000256" key="4">
    <source>
        <dbReference type="RuleBase" id="RU361235"/>
    </source>
</evidence>
<evidence type="ECO:0000313" key="8">
    <source>
        <dbReference type="Proteomes" id="UP000199690"/>
    </source>
</evidence>
<evidence type="ECO:0000256" key="2">
    <source>
        <dbReference type="ARBA" id="ARBA00022801"/>
    </source>
</evidence>
<accession>A0A1I1M6F5</accession>
<dbReference type="Proteomes" id="UP000236729">
    <property type="component" value="Unassembled WGS sequence"/>
</dbReference>
<dbReference type="InterPro" id="IPR019826">
    <property type="entry name" value="Carboxylesterase_B_AS"/>
</dbReference>
<dbReference type="EMBL" id="FNVB01000014">
    <property type="protein sequence ID" value="SEG97478.1"/>
    <property type="molecule type" value="Genomic_DNA"/>
</dbReference>
<evidence type="ECO:0000313" key="7">
    <source>
        <dbReference type="EMBL" id="SFC78788.1"/>
    </source>
</evidence>
<evidence type="ECO:0000313" key="6">
    <source>
        <dbReference type="EMBL" id="SEG97478.1"/>
    </source>
</evidence>
<accession>A0A1H6EI06</accession>
<evidence type="ECO:0000256" key="1">
    <source>
        <dbReference type="ARBA" id="ARBA00005964"/>
    </source>
</evidence>
<dbReference type="SUPFAM" id="SSF53474">
    <property type="entry name" value="alpha/beta-Hydrolases"/>
    <property type="match status" value="1"/>
</dbReference>
<dbReference type="PANTHER" id="PTHR11559">
    <property type="entry name" value="CARBOXYLESTERASE"/>
    <property type="match status" value="1"/>
</dbReference>
<dbReference type="InterPro" id="IPR000997">
    <property type="entry name" value="Cholinesterase"/>
</dbReference>
<dbReference type="Pfam" id="PF00135">
    <property type="entry name" value="COesterase"/>
    <property type="match status" value="2"/>
</dbReference>
<evidence type="ECO:0000259" key="5">
    <source>
        <dbReference type="Pfam" id="PF00135"/>
    </source>
</evidence>
<dbReference type="SMR" id="A0A1H6EI06"/>
<keyword evidence="8" id="KW-1185">Reference proteome</keyword>
<reference evidence="8 9" key="1">
    <citation type="submission" date="2016-10" db="EMBL/GenBank/DDBJ databases">
        <authorList>
            <person name="Varghese N."/>
            <person name="Submissions S."/>
        </authorList>
    </citation>
    <scope>NUCLEOTIDE SEQUENCE [LARGE SCALE GENOMIC DNA]</scope>
    <source>
        <strain evidence="9">ATCC 20501</strain>
        <strain evidence="7 8">CGMCC 4.3529</strain>
    </source>
</reference>
<dbReference type="InterPro" id="IPR029058">
    <property type="entry name" value="AB_hydrolase_fold"/>
</dbReference>
<dbReference type="Gene3D" id="3.40.50.1820">
    <property type="entry name" value="alpha/beta hydrolase"/>
    <property type="match status" value="1"/>
</dbReference>
<sequence>MGMELVVSTRSGAVRGAFSGDVAVFKGIPYAAPLDGARRFQAPAAPEAWDGVREATAFSASVPQATVMPAASPWWSPGDDTDCLSVNVWSPDIGAGLPVMVWIHGGAYMGGTSASPAFDGTRLAQAGVVVVTVNYRVGYEGFGWVADAPANRGILDQLAALRWVQDNIASFGGDPGNVTIFGESSGASSVATLVAGSAKTGLFRRAIAQSVGAVFCGAEETRRISDLIVAPLGVAATSEELGEVPSEAIHAAQLAVMAEQNRNRADWTNSTPFAVVPDGELLDDLPWVALRDGAGQDIELISGYNTDEARLFTVDFPGEMADPALLAHGLRLAPSVLEEYRAGYPGIADADLHSLLLSDQLFRMPSLWCAEGHAQAGGRSYAYEFAWPSPARDGALGACHGLDVPFTFGVDRSDVTEHVFSGETPADFEVLSAALREAWVSFATTGDPGWPAYAPTDRRVRIWNVPPTVAADPVGISREIWQHRF</sequence>
<feature type="active site" description="Charge relay system" evidence="3">
    <location>
        <position position="308"/>
    </location>
</feature>
<dbReference type="PRINTS" id="PR00878">
    <property type="entry name" value="CHOLNESTRASE"/>
</dbReference>
<feature type="active site" description="Charge relay system" evidence="3">
    <location>
        <position position="400"/>
    </location>
</feature>
<evidence type="ECO:0000256" key="3">
    <source>
        <dbReference type="PIRSR" id="PIRSR600997-1"/>
    </source>
</evidence>
<comment type="similarity">
    <text evidence="1 4">Belongs to the type-B carboxylesterase/lipase family.</text>
</comment>
<dbReference type="PROSITE" id="PS00122">
    <property type="entry name" value="CARBOXYLESTERASE_B_1"/>
    <property type="match status" value="1"/>
</dbReference>
<protein>
    <recommendedName>
        <fullName evidence="4">Carboxylic ester hydrolase</fullName>
        <ecNumber evidence="4">3.1.1.-</ecNumber>
    </recommendedName>
</protein>
<name>A0A1H6EI06_9PSEU</name>
<keyword evidence="2 4" id="KW-0378">Hydrolase</keyword>
<proteinExistence type="inferred from homology"/>
<dbReference type="EC" id="3.1.1.-" evidence="4"/>
<feature type="domain" description="Carboxylesterase type B" evidence="5">
    <location>
        <begin position="356"/>
        <end position="449"/>
    </location>
</feature>
<dbReference type="RefSeq" id="WP_235863095.1">
    <property type="nucleotide sequence ID" value="NZ_FNVB01000014.1"/>
</dbReference>
<feature type="domain" description="Carboxylesterase type B" evidence="5">
    <location>
        <begin position="5"/>
        <end position="315"/>
    </location>
</feature>
<dbReference type="InterPro" id="IPR002018">
    <property type="entry name" value="CarbesteraseB"/>
</dbReference>
<reference evidence="6" key="2">
    <citation type="submission" date="2016-10" db="EMBL/GenBank/DDBJ databases">
        <authorList>
            <person name="de Groot N.N."/>
        </authorList>
    </citation>
    <scope>NUCLEOTIDE SEQUENCE [LARGE SCALE GENOMIC DNA]</scope>
    <source>
        <strain evidence="6">ATCC 20501</strain>
    </source>
</reference>
<dbReference type="AlphaFoldDB" id="A0A1H6EI06"/>
<dbReference type="Proteomes" id="UP000199690">
    <property type="component" value="Unassembled WGS sequence"/>
</dbReference>
<dbReference type="EMBL" id="FOME01000001">
    <property type="protein sequence ID" value="SFC78788.1"/>
    <property type="molecule type" value="Genomic_DNA"/>
</dbReference>